<dbReference type="Pfam" id="PF04950">
    <property type="entry name" value="RIBIOP_C"/>
    <property type="match status" value="1"/>
</dbReference>
<dbReference type="PANTHER" id="PTHR12858:SF1">
    <property type="entry name" value="PRE-RRNA-PROCESSING PROTEIN TSR1 HOMOLOG"/>
    <property type="match status" value="1"/>
</dbReference>
<dbReference type="GO" id="GO:0005525">
    <property type="term" value="F:GTP binding"/>
    <property type="evidence" value="ECO:0007669"/>
    <property type="project" value="TreeGrafter"/>
</dbReference>
<organism evidence="7 8">
    <name type="scientific">Pterulicium gracile</name>
    <dbReference type="NCBI Taxonomy" id="1884261"/>
    <lineage>
        <taxon>Eukaryota</taxon>
        <taxon>Fungi</taxon>
        <taxon>Dikarya</taxon>
        <taxon>Basidiomycota</taxon>
        <taxon>Agaricomycotina</taxon>
        <taxon>Agaricomycetes</taxon>
        <taxon>Agaricomycetidae</taxon>
        <taxon>Agaricales</taxon>
        <taxon>Pleurotineae</taxon>
        <taxon>Pterulaceae</taxon>
        <taxon>Pterulicium</taxon>
    </lineage>
</organism>
<feature type="compositionally biased region" description="Basic and acidic residues" evidence="5">
    <location>
        <begin position="460"/>
        <end position="472"/>
    </location>
</feature>
<feature type="domain" description="Bms1-type G" evidence="6">
    <location>
        <begin position="84"/>
        <end position="245"/>
    </location>
</feature>
<feature type="compositionally biased region" description="Acidic residues" evidence="5">
    <location>
        <begin position="473"/>
        <end position="485"/>
    </location>
</feature>
<name>A0A5C3QRX3_9AGAR</name>
<keyword evidence="3" id="KW-0539">Nucleus</keyword>
<dbReference type="Proteomes" id="UP000305067">
    <property type="component" value="Unassembled WGS sequence"/>
</dbReference>
<dbReference type="GO" id="GO:0005730">
    <property type="term" value="C:nucleolus"/>
    <property type="evidence" value="ECO:0007669"/>
    <property type="project" value="UniProtKB-SubCell"/>
</dbReference>
<feature type="compositionally biased region" description="Polar residues" evidence="5">
    <location>
        <begin position="36"/>
        <end position="53"/>
    </location>
</feature>
<dbReference type="InterPro" id="IPR012948">
    <property type="entry name" value="AARP2CN"/>
</dbReference>
<evidence type="ECO:0000256" key="5">
    <source>
        <dbReference type="SAM" id="MobiDB-lite"/>
    </source>
</evidence>
<dbReference type="InterPro" id="IPR039761">
    <property type="entry name" value="Bms1/Tsr1"/>
</dbReference>
<gene>
    <name evidence="7" type="ORF">BDV98DRAFT_546331</name>
</gene>
<dbReference type="GO" id="GO:0003924">
    <property type="term" value="F:GTPase activity"/>
    <property type="evidence" value="ECO:0007669"/>
    <property type="project" value="TreeGrafter"/>
</dbReference>
<dbReference type="OrthoDB" id="119302at2759"/>
<proteinExistence type="inferred from homology"/>
<dbReference type="GO" id="GO:0034511">
    <property type="term" value="F:U3 snoRNA binding"/>
    <property type="evidence" value="ECO:0007669"/>
    <property type="project" value="TreeGrafter"/>
</dbReference>
<sequence>MSGHSHRPTLKQSNKPFKSKHASKSSLKEAAKGKVQRQTPVQSTSNKDAATTRLNRRNKAKQNQSKKRESLISATRIFSGVDGAPRIVAVVPLCDDGTDTLDAVKTLASALDEEEGSYSNGLFKIKASRFKTSLQFIPLAYDTLFQTLDACKVADYVVFLLSPTMEVSETGDTLLRILQTQGTPNAVSVMLPTLDASRKSEKTGIQKSLLSFMQYFIPSQSRIYDLESSSERLQAIRALAEGRPTDVRSREGRSYLLGEESRWEEEGSILEVTGVIRGPGFSADRLVHVPNFGDFQIQKIMSAPLPRSSRSAAMQVEPVLLSEPDPETADSLVSTNAPDDMANEQTWPTEEEMHGASGRMDDDDNAIPDAKEGTTPVRIKKIPKGTSEYQAAWIVETSDEEEDEGVDVEADKEEDVMGMGLRIGQDEEMEDMEVEEDDDEADGRTNKSVHFQDLDDEEDARQLDSWRNRDRNNEDEEDLQFPDEIDTPKDIPARERFARYRGMKSLRTSPWDPYENLPRDYARIFQFEDYKRTERGVRRRAEADGVEPGTRVTVYIKNVPREAATERITLFGLLEHEHKKTVLHFTVQRNTEYNESVKSKDPLVLLSGPRRLMVNPVYSQHTRGGGTGVNNVHKFERFLRGGQTSVASVYAPVCFGKQSCALVRLGQDGQDLKLVGMGTFMSPDTTRIVAKRILLTGHPFKVHKKTATMRYMFFNADDIAYFKPIALTTKHGRTGHIKESLGTHGYFKAHFDGPINQMDTVCMSLYKRMFPRWSTLFQDPKMVGPSSSNGVGEDKMEE</sequence>
<dbReference type="InterPro" id="IPR030387">
    <property type="entry name" value="G_Bms1/Tsr1_dom"/>
</dbReference>
<comment type="similarity">
    <text evidence="4">Belongs to the TRAFAC class translation factor GTPase superfamily. Bms1-like GTPase family. TSR1 subfamily.</text>
</comment>
<feature type="region of interest" description="Disordered" evidence="5">
    <location>
        <begin position="422"/>
        <end position="488"/>
    </location>
</feature>
<evidence type="ECO:0000256" key="2">
    <source>
        <dbReference type="ARBA" id="ARBA00022517"/>
    </source>
</evidence>
<protein>
    <submittedName>
        <fullName evidence="7">Ribosome biogenesis protein tsr1</fullName>
    </submittedName>
</protein>
<dbReference type="GO" id="GO:0000479">
    <property type="term" value="P:endonucleolytic cleavage of tricistronic rRNA transcript (SSU-rRNA, 5.8S rRNA, LSU-rRNA)"/>
    <property type="evidence" value="ECO:0007669"/>
    <property type="project" value="TreeGrafter"/>
</dbReference>
<comment type="subcellular location">
    <subcellularLocation>
        <location evidence="1">Nucleus</location>
        <location evidence="1">Nucleolus</location>
    </subcellularLocation>
</comment>
<evidence type="ECO:0000256" key="1">
    <source>
        <dbReference type="ARBA" id="ARBA00004604"/>
    </source>
</evidence>
<evidence type="ECO:0000256" key="4">
    <source>
        <dbReference type="ARBA" id="ARBA00038288"/>
    </source>
</evidence>
<dbReference type="PANTHER" id="PTHR12858">
    <property type="entry name" value="RIBOSOME BIOGENESIS PROTEIN"/>
    <property type="match status" value="1"/>
</dbReference>
<dbReference type="InterPro" id="IPR007034">
    <property type="entry name" value="BMS1_TSR1_C"/>
</dbReference>
<evidence type="ECO:0000313" key="7">
    <source>
        <dbReference type="EMBL" id="TFL03039.1"/>
    </source>
</evidence>
<feature type="region of interest" description="Disordered" evidence="5">
    <location>
        <begin position="323"/>
        <end position="373"/>
    </location>
</feature>
<dbReference type="SMART" id="SM01362">
    <property type="entry name" value="DUF663"/>
    <property type="match status" value="1"/>
</dbReference>
<dbReference type="Pfam" id="PF22298">
    <property type="entry name" value="Tsr1_G-like"/>
    <property type="match status" value="1"/>
</dbReference>
<feature type="compositionally biased region" description="Polar residues" evidence="5">
    <location>
        <begin position="331"/>
        <end position="348"/>
    </location>
</feature>
<dbReference type="STRING" id="1884261.A0A5C3QRX3"/>
<dbReference type="AlphaFoldDB" id="A0A5C3QRX3"/>
<keyword evidence="8" id="KW-1185">Reference proteome</keyword>
<dbReference type="Pfam" id="PF08142">
    <property type="entry name" value="AARP2CN"/>
    <property type="match status" value="1"/>
</dbReference>
<dbReference type="PROSITE" id="PS51714">
    <property type="entry name" value="G_BMS1"/>
    <property type="match status" value="1"/>
</dbReference>
<dbReference type="EMBL" id="ML178821">
    <property type="protein sequence ID" value="TFL03039.1"/>
    <property type="molecule type" value="Genomic_DNA"/>
</dbReference>
<dbReference type="SMART" id="SM00785">
    <property type="entry name" value="AARP2CN"/>
    <property type="match status" value="1"/>
</dbReference>
<evidence type="ECO:0000313" key="8">
    <source>
        <dbReference type="Proteomes" id="UP000305067"/>
    </source>
</evidence>
<reference evidence="7 8" key="1">
    <citation type="journal article" date="2019" name="Nat. Ecol. Evol.">
        <title>Megaphylogeny resolves global patterns of mushroom evolution.</title>
        <authorList>
            <person name="Varga T."/>
            <person name="Krizsan K."/>
            <person name="Foldi C."/>
            <person name="Dima B."/>
            <person name="Sanchez-Garcia M."/>
            <person name="Sanchez-Ramirez S."/>
            <person name="Szollosi G.J."/>
            <person name="Szarkandi J.G."/>
            <person name="Papp V."/>
            <person name="Albert L."/>
            <person name="Andreopoulos W."/>
            <person name="Angelini C."/>
            <person name="Antonin V."/>
            <person name="Barry K.W."/>
            <person name="Bougher N.L."/>
            <person name="Buchanan P."/>
            <person name="Buyck B."/>
            <person name="Bense V."/>
            <person name="Catcheside P."/>
            <person name="Chovatia M."/>
            <person name="Cooper J."/>
            <person name="Damon W."/>
            <person name="Desjardin D."/>
            <person name="Finy P."/>
            <person name="Geml J."/>
            <person name="Haridas S."/>
            <person name="Hughes K."/>
            <person name="Justo A."/>
            <person name="Karasinski D."/>
            <person name="Kautmanova I."/>
            <person name="Kiss B."/>
            <person name="Kocsube S."/>
            <person name="Kotiranta H."/>
            <person name="LaButti K.M."/>
            <person name="Lechner B.E."/>
            <person name="Liimatainen K."/>
            <person name="Lipzen A."/>
            <person name="Lukacs Z."/>
            <person name="Mihaltcheva S."/>
            <person name="Morgado L.N."/>
            <person name="Niskanen T."/>
            <person name="Noordeloos M.E."/>
            <person name="Ohm R.A."/>
            <person name="Ortiz-Santana B."/>
            <person name="Ovrebo C."/>
            <person name="Racz N."/>
            <person name="Riley R."/>
            <person name="Savchenko A."/>
            <person name="Shiryaev A."/>
            <person name="Soop K."/>
            <person name="Spirin V."/>
            <person name="Szebenyi C."/>
            <person name="Tomsovsky M."/>
            <person name="Tulloss R.E."/>
            <person name="Uehling J."/>
            <person name="Grigoriev I.V."/>
            <person name="Vagvolgyi C."/>
            <person name="Papp T."/>
            <person name="Martin F.M."/>
            <person name="Miettinen O."/>
            <person name="Hibbett D.S."/>
            <person name="Nagy L.G."/>
        </authorList>
    </citation>
    <scope>NUCLEOTIDE SEQUENCE [LARGE SCALE GENOMIC DNA]</scope>
    <source>
        <strain evidence="7 8">CBS 309.79</strain>
    </source>
</reference>
<feature type="compositionally biased region" description="Acidic residues" evidence="5">
    <location>
        <begin position="426"/>
        <end position="441"/>
    </location>
</feature>
<evidence type="ECO:0000259" key="6">
    <source>
        <dbReference type="PROSITE" id="PS51714"/>
    </source>
</evidence>
<dbReference type="GO" id="GO:0030688">
    <property type="term" value="C:preribosome, small subunit precursor"/>
    <property type="evidence" value="ECO:0007669"/>
    <property type="project" value="TreeGrafter"/>
</dbReference>
<dbReference type="GO" id="GO:0000462">
    <property type="term" value="P:maturation of SSU-rRNA from tricistronic rRNA transcript (SSU-rRNA, 5.8S rRNA, LSU-rRNA)"/>
    <property type="evidence" value="ECO:0007669"/>
    <property type="project" value="TreeGrafter"/>
</dbReference>
<evidence type="ECO:0000256" key="3">
    <source>
        <dbReference type="ARBA" id="ARBA00023242"/>
    </source>
</evidence>
<feature type="region of interest" description="Disordered" evidence="5">
    <location>
        <begin position="1"/>
        <end position="68"/>
    </location>
</feature>
<feature type="compositionally biased region" description="Basic and acidic residues" evidence="5">
    <location>
        <begin position="442"/>
        <end position="453"/>
    </location>
</feature>
<accession>A0A5C3QRX3</accession>
<keyword evidence="2" id="KW-0690">Ribosome biogenesis</keyword>